<proteinExistence type="inferred from homology"/>
<dbReference type="GO" id="GO:0005886">
    <property type="term" value="C:plasma membrane"/>
    <property type="evidence" value="ECO:0007669"/>
    <property type="project" value="TreeGrafter"/>
</dbReference>
<evidence type="ECO:0000256" key="3">
    <source>
        <dbReference type="SAM" id="MobiDB-lite"/>
    </source>
</evidence>
<evidence type="ECO:0000256" key="1">
    <source>
        <dbReference type="ARBA" id="ARBA00005350"/>
    </source>
</evidence>
<protein>
    <recommendedName>
        <fullName evidence="2">Phospholipid scramblase</fullName>
    </recommendedName>
</protein>
<comment type="function">
    <text evidence="2">May mediate accelerated ATP-independent bidirectional transbilayer migration of phospholipids upon binding calcium ions that results in a loss of phospholipid asymmetry in the plasma membrane.</text>
</comment>
<dbReference type="InterPro" id="IPR005552">
    <property type="entry name" value="Scramblase"/>
</dbReference>
<dbReference type="PANTHER" id="PTHR23248:SF9">
    <property type="entry name" value="PHOSPHOLIPID SCRAMBLASE"/>
    <property type="match status" value="1"/>
</dbReference>
<dbReference type="OrthoDB" id="191150at2759"/>
<keyword evidence="2" id="KW-0449">Lipoprotein</keyword>
<feature type="region of interest" description="Disordered" evidence="3">
    <location>
        <begin position="1"/>
        <end position="40"/>
    </location>
</feature>
<dbReference type="PANTHER" id="PTHR23248">
    <property type="entry name" value="PHOSPHOLIPID SCRAMBLASE-RELATED"/>
    <property type="match status" value="1"/>
</dbReference>
<name>A0A0L8HP27_OCTBM</name>
<dbReference type="AlphaFoldDB" id="A0A0L8HP27"/>
<comment type="similarity">
    <text evidence="1 2">Belongs to the phospholipid scramblase family.</text>
</comment>
<keyword evidence="2" id="KW-0564">Palmitate</keyword>
<reference evidence="4" key="1">
    <citation type="submission" date="2015-07" db="EMBL/GenBank/DDBJ databases">
        <title>MeaNS - Measles Nucleotide Surveillance Program.</title>
        <authorList>
            <person name="Tran T."/>
            <person name="Druce J."/>
        </authorList>
    </citation>
    <scope>NUCLEOTIDE SEQUENCE</scope>
    <source>
        <strain evidence="4">UCB-OBI-ISO-001</strain>
        <tissue evidence="4">Gonad</tissue>
    </source>
</reference>
<gene>
    <name evidence="4" type="ORF">OCBIM_22010066mg</name>
</gene>
<dbReference type="Pfam" id="PF03803">
    <property type="entry name" value="Scramblase"/>
    <property type="match status" value="2"/>
</dbReference>
<evidence type="ECO:0000256" key="2">
    <source>
        <dbReference type="RuleBase" id="RU363116"/>
    </source>
</evidence>
<dbReference type="SUPFAM" id="SSF54518">
    <property type="entry name" value="Tubby C-terminal domain-like"/>
    <property type="match status" value="1"/>
</dbReference>
<comment type="cofactor">
    <cofactor evidence="2">
        <name>Ca(2+)</name>
        <dbReference type="ChEBI" id="CHEBI:29108"/>
    </cofactor>
</comment>
<sequence>MSTPVITQPGTSDLSKGSEQPPPAGYAPQPGGYSTQFGGYAPQPGVQGSQQWMTRPTVSNCPPGLEYLTTIDQLLVKQQVEILEALTSFECANKYIMINAVGQQVYFAGEESDICMRQCCGSARVIGKVKQTCSFFRPLFDITTPDDNVVFRIKGPICVCDGPCCMEDQTFEVFDHSETNQIGTISKQYAGFVNEMFTNADNFGVTFPMDLDVKMKATIIGALFLIDFMFFEHSNK</sequence>
<accession>A0A0L8HP27</accession>
<keyword evidence="2" id="KW-0106">Calcium</keyword>
<dbReference type="InterPro" id="IPR025659">
    <property type="entry name" value="Tubby-like_C"/>
</dbReference>
<dbReference type="GO" id="GO:0017128">
    <property type="term" value="F:phospholipid scramblase activity"/>
    <property type="evidence" value="ECO:0007669"/>
    <property type="project" value="InterPro"/>
</dbReference>
<evidence type="ECO:0000313" key="4">
    <source>
        <dbReference type="EMBL" id="KOF90957.1"/>
    </source>
</evidence>
<organism evidence="4">
    <name type="scientific">Octopus bimaculoides</name>
    <name type="common">California two-spotted octopus</name>
    <dbReference type="NCBI Taxonomy" id="37653"/>
    <lineage>
        <taxon>Eukaryota</taxon>
        <taxon>Metazoa</taxon>
        <taxon>Spiralia</taxon>
        <taxon>Lophotrochozoa</taxon>
        <taxon>Mollusca</taxon>
        <taxon>Cephalopoda</taxon>
        <taxon>Coleoidea</taxon>
        <taxon>Octopodiformes</taxon>
        <taxon>Octopoda</taxon>
        <taxon>Incirrata</taxon>
        <taxon>Octopodidae</taxon>
        <taxon>Octopus</taxon>
    </lineage>
</organism>
<feature type="compositionally biased region" description="Polar residues" evidence="3">
    <location>
        <begin position="1"/>
        <end position="18"/>
    </location>
</feature>
<dbReference type="EMBL" id="KQ417640">
    <property type="protein sequence ID" value="KOF90957.1"/>
    <property type="molecule type" value="Genomic_DNA"/>
</dbReference>